<sequence>MAKSVMVIGLGRFGSSLAYNLFQQGYDVLGIDKDEKVVQDHLGLITYSVQGDATDEGTLKDLGVANFDAAIVAVGTDMQVNLM</sequence>
<accession>A0A382TNG2</accession>
<dbReference type="InterPro" id="IPR036291">
    <property type="entry name" value="NAD(P)-bd_dom_sf"/>
</dbReference>
<feature type="non-terminal residue" evidence="2">
    <location>
        <position position="83"/>
    </location>
</feature>
<gene>
    <name evidence="2" type="ORF">METZ01_LOCUS376480</name>
</gene>
<feature type="domain" description="RCK N-terminal" evidence="1">
    <location>
        <begin position="2"/>
        <end position="83"/>
    </location>
</feature>
<evidence type="ECO:0000313" key="2">
    <source>
        <dbReference type="EMBL" id="SVD23626.1"/>
    </source>
</evidence>
<name>A0A382TNG2_9ZZZZ</name>
<dbReference type="SUPFAM" id="SSF51735">
    <property type="entry name" value="NAD(P)-binding Rossmann-fold domains"/>
    <property type="match status" value="1"/>
</dbReference>
<dbReference type="PANTHER" id="PTHR43833:SF7">
    <property type="entry name" value="KTR SYSTEM POTASSIUM UPTAKE PROTEIN C"/>
    <property type="match status" value="1"/>
</dbReference>
<protein>
    <recommendedName>
        <fullName evidence="1">RCK N-terminal domain-containing protein</fullName>
    </recommendedName>
</protein>
<dbReference type="InterPro" id="IPR050721">
    <property type="entry name" value="Trk_Ktr_HKT_K-transport"/>
</dbReference>
<dbReference type="InterPro" id="IPR003148">
    <property type="entry name" value="RCK_N"/>
</dbReference>
<dbReference type="AlphaFoldDB" id="A0A382TNG2"/>
<dbReference type="PANTHER" id="PTHR43833">
    <property type="entry name" value="POTASSIUM CHANNEL PROTEIN 2-RELATED-RELATED"/>
    <property type="match status" value="1"/>
</dbReference>
<dbReference type="Gene3D" id="3.40.50.720">
    <property type="entry name" value="NAD(P)-binding Rossmann-like Domain"/>
    <property type="match status" value="1"/>
</dbReference>
<dbReference type="GO" id="GO:0006813">
    <property type="term" value="P:potassium ion transport"/>
    <property type="evidence" value="ECO:0007669"/>
    <property type="project" value="InterPro"/>
</dbReference>
<proteinExistence type="predicted"/>
<organism evidence="2">
    <name type="scientific">marine metagenome</name>
    <dbReference type="NCBI Taxonomy" id="408172"/>
    <lineage>
        <taxon>unclassified sequences</taxon>
        <taxon>metagenomes</taxon>
        <taxon>ecological metagenomes</taxon>
    </lineage>
</organism>
<reference evidence="2" key="1">
    <citation type="submission" date="2018-05" db="EMBL/GenBank/DDBJ databases">
        <authorList>
            <person name="Lanie J.A."/>
            <person name="Ng W.-L."/>
            <person name="Kazmierczak K.M."/>
            <person name="Andrzejewski T.M."/>
            <person name="Davidsen T.M."/>
            <person name="Wayne K.J."/>
            <person name="Tettelin H."/>
            <person name="Glass J.I."/>
            <person name="Rusch D."/>
            <person name="Podicherti R."/>
            <person name="Tsui H.-C.T."/>
            <person name="Winkler M.E."/>
        </authorList>
    </citation>
    <scope>NUCLEOTIDE SEQUENCE</scope>
</reference>
<dbReference type="PROSITE" id="PS51201">
    <property type="entry name" value="RCK_N"/>
    <property type="match status" value="1"/>
</dbReference>
<evidence type="ECO:0000259" key="1">
    <source>
        <dbReference type="PROSITE" id="PS51201"/>
    </source>
</evidence>
<dbReference type="EMBL" id="UINC01137968">
    <property type="protein sequence ID" value="SVD23626.1"/>
    <property type="molecule type" value="Genomic_DNA"/>
</dbReference>
<dbReference type="Pfam" id="PF02254">
    <property type="entry name" value="TrkA_N"/>
    <property type="match status" value="1"/>
</dbReference>